<feature type="binding site" evidence="8">
    <location>
        <position position="99"/>
    </location>
    <ligand>
        <name>Zn(2+)</name>
        <dbReference type="ChEBI" id="CHEBI:29105"/>
        <note>catalytic</note>
    </ligand>
</feature>
<protein>
    <recommendedName>
        <fullName evidence="8">tRNA-specific adenosine deaminase</fullName>
        <ecNumber evidence="8">3.5.4.33</ecNumber>
    </recommendedName>
</protein>
<comment type="subunit">
    <text evidence="2 8">Homodimer.</text>
</comment>
<comment type="similarity">
    <text evidence="1">Belongs to the cytidine and deoxycytidylate deaminase family. ADAT2 subfamily.</text>
</comment>
<keyword evidence="5 8" id="KW-0378">Hydrolase</keyword>
<dbReference type="InterPro" id="IPR016193">
    <property type="entry name" value="Cytidine_deaminase-like"/>
</dbReference>
<feature type="binding site" evidence="8">
    <location>
        <position position="69"/>
    </location>
    <ligand>
        <name>Zn(2+)</name>
        <dbReference type="ChEBI" id="CHEBI:29105"/>
        <note>catalytic</note>
    </ligand>
</feature>
<evidence type="ECO:0000256" key="6">
    <source>
        <dbReference type="ARBA" id="ARBA00022833"/>
    </source>
</evidence>
<dbReference type="PROSITE" id="PS51747">
    <property type="entry name" value="CYT_DCMP_DEAMINASES_2"/>
    <property type="match status" value="1"/>
</dbReference>
<keyword evidence="11" id="KW-1185">Reference proteome</keyword>
<evidence type="ECO:0000256" key="2">
    <source>
        <dbReference type="ARBA" id="ARBA00011738"/>
    </source>
</evidence>
<dbReference type="GO" id="GO:0052717">
    <property type="term" value="F:tRNA-specific adenosine-34 deaminase activity"/>
    <property type="evidence" value="ECO:0007669"/>
    <property type="project" value="UniProtKB-UniRule"/>
</dbReference>
<dbReference type="InterPro" id="IPR028883">
    <property type="entry name" value="tRNA_aden_deaminase"/>
</dbReference>
<dbReference type="PROSITE" id="PS00903">
    <property type="entry name" value="CYT_DCMP_DEAMINASES_1"/>
    <property type="match status" value="1"/>
</dbReference>
<evidence type="ECO:0000256" key="7">
    <source>
        <dbReference type="ARBA" id="ARBA00048045"/>
    </source>
</evidence>
<evidence type="ECO:0000313" key="10">
    <source>
        <dbReference type="EMBL" id="PSL32517.1"/>
    </source>
</evidence>
<evidence type="ECO:0000256" key="1">
    <source>
        <dbReference type="ARBA" id="ARBA00010669"/>
    </source>
</evidence>
<dbReference type="GO" id="GO:0008270">
    <property type="term" value="F:zinc ion binding"/>
    <property type="evidence" value="ECO:0007669"/>
    <property type="project" value="UniProtKB-UniRule"/>
</dbReference>
<dbReference type="EC" id="3.5.4.33" evidence="8"/>
<keyword evidence="4 8" id="KW-0479">Metal-binding</keyword>
<dbReference type="PANTHER" id="PTHR11079:SF202">
    <property type="entry name" value="TRNA-SPECIFIC ADENOSINE DEAMINASE"/>
    <property type="match status" value="1"/>
</dbReference>
<feature type="binding site" evidence="8">
    <location>
        <position position="102"/>
    </location>
    <ligand>
        <name>Zn(2+)</name>
        <dbReference type="ChEBI" id="CHEBI:29105"/>
        <note>catalytic</note>
    </ligand>
</feature>
<comment type="caution">
    <text evidence="10">The sequence shown here is derived from an EMBL/GenBank/DDBJ whole genome shotgun (WGS) entry which is preliminary data.</text>
</comment>
<accession>A0A2P8GEW2</accession>
<evidence type="ECO:0000259" key="9">
    <source>
        <dbReference type="PROSITE" id="PS51747"/>
    </source>
</evidence>
<evidence type="ECO:0000256" key="3">
    <source>
        <dbReference type="ARBA" id="ARBA00022694"/>
    </source>
</evidence>
<dbReference type="AlphaFoldDB" id="A0A2P8GEW2"/>
<dbReference type="InterPro" id="IPR002125">
    <property type="entry name" value="CMP_dCMP_dom"/>
</dbReference>
<organism evidence="10 11">
    <name type="scientific">Dyadobacter jiangsuensis</name>
    <dbReference type="NCBI Taxonomy" id="1591085"/>
    <lineage>
        <taxon>Bacteria</taxon>
        <taxon>Pseudomonadati</taxon>
        <taxon>Bacteroidota</taxon>
        <taxon>Cytophagia</taxon>
        <taxon>Cytophagales</taxon>
        <taxon>Spirosomataceae</taxon>
        <taxon>Dyadobacter</taxon>
    </lineage>
</organism>
<keyword evidence="6 8" id="KW-0862">Zinc</keyword>
<dbReference type="InterPro" id="IPR016192">
    <property type="entry name" value="APOBEC/CMP_deaminase_Zn-bd"/>
</dbReference>
<sequence>MQWMSRFLYRPMDIQADIADHYFMEEALALAHKAYEEGEIPVGAIVVAKDRIIGRGYNQTERLNDVTAHAEMIAITAAADHLGSKYLTDCTLYVTLEPCVMCAGALYWTQVKRVVVGATDEKRGFSRIGQPLLHPKTKLITGIMAIESQQLLLKFFRELRT</sequence>
<feature type="domain" description="CMP/dCMP-type deaminase" evidence="9">
    <location>
        <begin position="18"/>
        <end position="128"/>
    </location>
</feature>
<keyword evidence="3 8" id="KW-0819">tRNA processing</keyword>
<dbReference type="SUPFAM" id="SSF53927">
    <property type="entry name" value="Cytidine deaminase-like"/>
    <property type="match status" value="1"/>
</dbReference>
<name>A0A2P8GEW2_9BACT</name>
<dbReference type="PANTHER" id="PTHR11079">
    <property type="entry name" value="CYTOSINE DEAMINASE FAMILY MEMBER"/>
    <property type="match status" value="1"/>
</dbReference>
<comment type="function">
    <text evidence="8">Catalyzes the deamination of adenosine to inosine at the wobble position 34 of tRNA(Arg2).</text>
</comment>
<dbReference type="HAMAP" id="MF_00972">
    <property type="entry name" value="tRNA_aden_deaminase"/>
    <property type="match status" value="1"/>
</dbReference>
<dbReference type="GO" id="GO:0002100">
    <property type="term" value="P:tRNA wobble adenosine to inosine editing"/>
    <property type="evidence" value="ECO:0007669"/>
    <property type="project" value="UniProtKB-UniRule"/>
</dbReference>
<proteinExistence type="inferred from homology"/>
<evidence type="ECO:0000256" key="5">
    <source>
        <dbReference type="ARBA" id="ARBA00022801"/>
    </source>
</evidence>
<feature type="active site" description="Proton donor" evidence="8">
    <location>
        <position position="71"/>
    </location>
</feature>
<gene>
    <name evidence="8" type="primary">tadA</name>
    <name evidence="10" type="ORF">CLV60_102233</name>
</gene>
<dbReference type="Proteomes" id="UP000241964">
    <property type="component" value="Unassembled WGS sequence"/>
</dbReference>
<dbReference type="Gene3D" id="3.40.140.10">
    <property type="entry name" value="Cytidine Deaminase, domain 2"/>
    <property type="match status" value="1"/>
</dbReference>
<evidence type="ECO:0000313" key="11">
    <source>
        <dbReference type="Proteomes" id="UP000241964"/>
    </source>
</evidence>
<reference evidence="10 11" key="1">
    <citation type="submission" date="2018-03" db="EMBL/GenBank/DDBJ databases">
        <title>Genomic Encyclopedia of Archaeal and Bacterial Type Strains, Phase II (KMG-II): from individual species to whole genera.</title>
        <authorList>
            <person name="Goeker M."/>
        </authorList>
    </citation>
    <scope>NUCLEOTIDE SEQUENCE [LARGE SCALE GENOMIC DNA]</scope>
    <source>
        <strain evidence="10 11">DSM 29057</strain>
    </source>
</reference>
<comment type="cofactor">
    <cofactor evidence="8">
        <name>Zn(2+)</name>
        <dbReference type="ChEBI" id="CHEBI:29105"/>
    </cofactor>
    <text evidence="8">Binds 1 zinc ion per subunit.</text>
</comment>
<evidence type="ECO:0000256" key="4">
    <source>
        <dbReference type="ARBA" id="ARBA00022723"/>
    </source>
</evidence>
<dbReference type="Pfam" id="PF00383">
    <property type="entry name" value="dCMP_cyt_deam_1"/>
    <property type="match status" value="1"/>
</dbReference>
<evidence type="ECO:0000256" key="8">
    <source>
        <dbReference type="HAMAP-Rule" id="MF_00972"/>
    </source>
</evidence>
<comment type="catalytic activity">
    <reaction evidence="7 8">
        <text>adenosine(34) in tRNA + H2O + H(+) = inosine(34) in tRNA + NH4(+)</text>
        <dbReference type="Rhea" id="RHEA:43168"/>
        <dbReference type="Rhea" id="RHEA-COMP:10373"/>
        <dbReference type="Rhea" id="RHEA-COMP:10374"/>
        <dbReference type="ChEBI" id="CHEBI:15377"/>
        <dbReference type="ChEBI" id="CHEBI:15378"/>
        <dbReference type="ChEBI" id="CHEBI:28938"/>
        <dbReference type="ChEBI" id="CHEBI:74411"/>
        <dbReference type="ChEBI" id="CHEBI:82852"/>
        <dbReference type="EC" id="3.5.4.33"/>
    </reaction>
</comment>
<dbReference type="CDD" id="cd01285">
    <property type="entry name" value="nucleoside_deaminase"/>
    <property type="match status" value="1"/>
</dbReference>
<dbReference type="EMBL" id="PYAS01000002">
    <property type="protein sequence ID" value="PSL32517.1"/>
    <property type="molecule type" value="Genomic_DNA"/>
</dbReference>